<evidence type="ECO:0000313" key="3">
    <source>
        <dbReference type="Proteomes" id="UP000185183"/>
    </source>
</evidence>
<reference evidence="2 3" key="1">
    <citation type="submission" date="2016-11" db="EMBL/GenBank/DDBJ databases">
        <authorList>
            <consortium name="Pathogen Informatics"/>
        </authorList>
    </citation>
    <scope>NUCLEOTIDE SEQUENCE [LARGE SCALE GENOMIC DNA]</scope>
    <source>
        <strain evidence="2 3">968</strain>
    </source>
</reference>
<feature type="domain" description="TIR" evidence="1">
    <location>
        <begin position="29"/>
        <end position="144"/>
    </location>
</feature>
<sequence>MCPRFQGGSPLNMPVSNVFSMAIDQDLKIFISWSGDLAKEVTKVLRAWLPKMFDHLDPWASEVDIDAGTRGLHEIQDRLNASAFGIIVVTTENMSKPWLNFEAGALSKTLGGDPTRVVPLLVNFDDVYQLQGPISQFQAIKLNKEGMSRLCRSVATVIGLDPLTIDSRFEWAWSSLETAVGEAKDNVGDQPKLPEVSDTQLLKALLATVNTLQTNLTTQASLAHSAGSPYIVESGLNPNRRVSGYVPTADPWKDGAVMQQVQDEIKEYVQSTYRPVRYVSPMEWKGQKVVGVVFEDGQGMTADSNDFNDFTNAARRHWPAVTVAIVSDSDLENERAR</sequence>
<gene>
    <name evidence="2" type="ORF">SAMEA2275694_02198</name>
</gene>
<proteinExistence type="predicted"/>
<protein>
    <recommendedName>
        <fullName evidence="1">TIR domain-containing protein</fullName>
    </recommendedName>
</protein>
<dbReference type="Gene3D" id="3.40.50.10140">
    <property type="entry name" value="Toll/interleukin-1 receptor homology (TIR) domain"/>
    <property type="match status" value="1"/>
</dbReference>
<dbReference type="EMBL" id="FSFA01000003">
    <property type="protein sequence ID" value="SHX33713.1"/>
    <property type="molecule type" value="Genomic_DNA"/>
</dbReference>
<dbReference type="AlphaFoldDB" id="A0A9Q7SDG1"/>
<accession>A0A9Q7SDG1</accession>
<evidence type="ECO:0000259" key="1">
    <source>
        <dbReference type="Pfam" id="PF13676"/>
    </source>
</evidence>
<name>A0A9Q7SDG1_9MYCO</name>
<dbReference type="SUPFAM" id="SSF52200">
    <property type="entry name" value="Toll/Interleukin receptor TIR domain"/>
    <property type="match status" value="1"/>
</dbReference>
<dbReference type="InterPro" id="IPR035897">
    <property type="entry name" value="Toll_tir_struct_dom_sf"/>
</dbReference>
<dbReference type="Pfam" id="PF13676">
    <property type="entry name" value="TIR_2"/>
    <property type="match status" value="1"/>
</dbReference>
<dbReference type="InterPro" id="IPR000157">
    <property type="entry name" value="TIR_dom"/>
</dbReference>
<comment type="caution">
    <text evidence="2">The sequence shown here is derived from an EMBL/GenBank/DDBJ whole genome shotgun (WGS) entry which is preliminary data.</text>
</comment>
<dbReference type="GO" id="GO:0007165">
    <property type="term" value="P:signal transduction"/>
    <property type="evidence" value="ECO:0007669"/>
    <property type="project" value="InterPro"/>
</dbReference>
<organism evidence="2 3">
    <name type="scientific">Mycobacteroides abscessus subsp. bolletii</name>
    <dbReference type="NCBI Taxonomy" id="319705"/>
    <lineage>
        <taxon>Bacteria</taxon>
        <taxon>Bacillati</taxon>
        <taxon>Actinomycetota</taxon>
        <taxon>Actinomycetes</taxon>
        <taxon>Mycobacteriales</taxon>
        <taxon>Mycobacteriaceae</taxon>
        <taxon>Mycobacteroides</taxon>
        <taxon>Mycobacteroides abscessus</taxon>
    </lineage>
</organism>
<evidence type="ECO:0000313" key="2">
    <source>
        <dbReference type="EMBL" id="SHX33713.1"/>
    </source>
</evidence>
<dbReference type="Proteomes" id="UP000185183">
    <property type="component" value="Unassembled WGS sequence"/>
</dbReference>